<organism evidence="6 7">
    <name type="scientific">Paenibacillus crassostreae</name>
    <dbReference type="NCBI Taxonomy" id="1763538"/>
    <lineage>
        <taxon>Bacteria</taxon>
        <taxon>Bacillati</taxon>
        <taxon>Bacillota</taxon>
        <taxon>Bacilli</taxon>
        <taxon>Bacillales</taxon>
        <taxon>Paenibacillaceae</taxon>
        <taxon>Paenibacillus</taxon>
    </lineage>
</organism>
<evidence type="ECO:0000256" key="5">
    <source>
        <dbReference type="ARBA" id="ARBA00023288"/>
    </source>
</evidence>
<dbReference type="SUPFAM" id="SSF53850">
    <property type="entry name" value="Periplasmic binding protein-like II"/>
    <property type="match status" value="1"/>
</dbReference>
<dbReference type="InterPro" id="IPR050490">
    <property type="entry name" value="Bact_solute-bd_prot1"/>
</dbReference>
<comment type="caution">
    <text evidence="6">The sequence shown here is derived from an EMBL/GenBank/DDBJ whole genome shotgun (WGS) entry which is preliminary data.</text>
</comment>
<accession>A0A167GFB7</accession>
<evidence type="ECO:0000256" key="2">
    <source>
        <dbReference type="ARBA" id="ARBA00022729"/>
    </source>
</evidence>
<gene>
    <name evidence="6" type="ORF">PNBC_01805</name>
</gene>
<keyword evidence="1" id="KW-1003">Cell membrane</keyword>
<evidence type="ECO:0000256" key="3">
    <source>
        <dbReference type="ARBA" id="ARBA00023136"/>
    </source>
</evidence>
<name>A0A167GFB7_9BACL</name>
<dbReference type="CDD" id="cd13580">
    <property type="entry name" value="PBP2_AlgQ_like_1"/>
    <property type="match status" value="1"/>
</dbReference>
<evidence type="ECO:0000313" key="6">
    <source>
        <dbReference type="EMBL" id="OAB77522.1"/>
    </source>
</evidence>
<dbReference type="EMBL" id="LSFN01000004">
    <property type="protein sequence ID" value="OAB77522.1"/>
    <property type="molecule type" value="Genomic_DNA"/>
</dbReference>
<reference evidence="6 7" key="1">
    <citation type="submission" date="2016-02" db="EMBL/GenBank/DDBJ databases">
        <title>Paenibacillus sp. LPB0068, isolated from Crassostrea gigas.</title>
        <authorList>
            <person name="Shin S.-K."/>
            <person name="Yi H."/>
        </authorList>
    </citation>
    <scope>NUCLEOTIDE SEQUENCE [LARGE SCALE GENOMIC DNA]</scope>
    <source>
        <strain evidence="6 7">LPB0068</strain>
    </source>
</reference>
<proteinExistence type="predicted"/>
<keyword evidence="2" id="KW-0732">Signal</keyword>
<keyword evidence="5" id="KW-0449">Lipoprotein</keyword>
<dbReference type="KEGG" id="pcx:LPB68_10810"/>
<dbReference type="Pfam" id="PF13416">
    <property type="entry name" value="SBP_bac_8"/>
    <property type="match status" value="1"/>
</dbReference>
<keyword evidence="7" id="KW-1185">Reference proteome</keyword>
<keyword evidence="3" id="KW-0472">Membrane</keyword>
<dbReference type="PANTHER" id="PTHR43649">
    <property type="entry name" value="ARABINOSE-BINDING PROTEIN-RELATED"/>
    <property type="match status" value="1"/>
</dbReference>
<dbReference type="Gene3D" id="3.40.190.10">
    <property type="entry name" value="Periplasmic binding protein-like II"/>
    <property type="match status" value="2"/>
</dbReference>
<evidence type="ECO:0000313" key="7">
    <source>
        <dbReference type="Proteomes" id="UP000077134"/>
    </source>
</evidence>
<dbReference type="InterPro" id="IPR006059">
    <property type="entry name" value="SBP"/>
</dbReference>
<dbReference type="Proteomes" id="UP000077134">
    <property type="component" value="Unassembled WGS sequence"/>
</dbReference>
<keyword evidence="4" id="KW-0564">Palmitate</keyword>
<dbReference type="STRING" id="1763538.LPB68_10810"/>
<evidence type="ECO:0000256" key="1">
    <source>
        <dbReference type="ARBA" id="ARBA00022475"/>
    </source>
</evidence>
<protein>
    <submittedName>
        <fullName evidence="6">ABC transporter substrate-binding protein</fullName>
    </submittedName>
</protein>
<evidence type="ECO:0000256" key="4">
    <source>
        <dbReference type="ARBA" id="ARBA00023139"/>
    </source>
</evidence>
<dbReference type="PANTHER" id="PTHR43649:SF33">
    <property type="entry name" value="POLYGALACTURONAN_RHAMNOGALACTURONAN-BINDING PROTEIN YTCQ"/>
    <property type="match status" value="1"/>
</dbReference>
<dbReference type="AlphaFoldDB" id="A0A167GFB7"/>
<sequence length="511" mass="58268">MGLSQYDPPIEVSFVRETSNDLEDLINILPDETLENNRWSRMYEQILGISIHYDWTAQGDLYSQKQSFSVSSGQLPDITRVSAEQLRILSNAGLIQELTDAYKDYATPLTKEILEQEGHAPFDTATIDGKLMAIPETTSSIEGAMYIWLRTDWMEQLNLQPPQTIDDVLEISRAFTLMDPDQNGLNDTLGLAITNYLWDPIMGIKGFMAGYEAYPEIWIADEEGNLVFGGIQPEVKTALETLQQMYKNGQLDSEFSFKNGEKVKQQIASGNIGMVYGEQWGSFLVQESQKLNANADWKAYPIVALSDELPKVPLKLNTWQYFVVRKEFAQPEAIIKLINLHLEKNWGGTGEFETFYSSPHPVWKLSPVTPYPAKKNFEAYQQLEAARRTGNWTELNAEAQSIQKLIKKYQSGGEDKEHGWGWEKTYGTDGAFSILDQYEQNNQLLYEAFTGAPTETMIERKSLLHDLQHEAYINIILGNSIDEFDQFVDTWHELGGAKITKEVNEWYKLNK</sequence>